<organism evidence="1 2">
    <name type="scientific">Massilia aquatica</name>
    <dbReference type="NCBI Taxonomy" id="2609000"/>
    <lineage>
        <taxon>Bacteria</taxon>
        <taxon>Pseudomonadati</taxon>
        <taxon>Pseudomonadota</taxon>
        <taxon>Betaproteobacteria</taxon>
        <taxon>Burkholderiales</taxon>
        <taxon>Oxalobacteraceae</taxon>
        <taxon>Telluria group</taxon>
        <taxon>Massilia</taxon>
    </lineage>
</organism>
<evidence type="ECO:0000313" key="2">
    <source>
        <dbReference type="Proteomes" id="UP000819052"/>
    </source>
</evidence>
<dbReference type="Proteomes" id="UP000819052">
    <property type="component" value="Unassembled WGS sequence"/>
</dbReference>
<evidence type="ECO:0000313" key="1">
    <source>
        <dbReference type="EMBL" id="NHZ41018.1"/>
    </source>
</evidence>
<comment type="caution">
    <text evidence="1">The sequence shown here is derived from an EMBL/GenBank/DDBJ whole genome shotgun (WGS) entry which is preliminary data.</text>
</comment>
<gene>
    <name evidence="1" type="ORF">F1609_12740</name>
</gene>
<dbReference type="RefSeq" id="WP_167076820.1">
    <property type="nucleotide sequence ID" value="NZ_VVIW01000006.1"/>
</dbReference>
<proteinExistence type="predicted"/>
<name>A0ABX0M333_9BURK</name>
<protein>
    <submittedName>
        <fullName evidence="1">Uncharacterized protein</fullName>
    </submittedName>
</protein>
<reference evidence="1 2" key="1">
    <citation type="submission" date="2019-09" db="EMBL/GenBank/DDBJ databases">
        <title>Taxonomy of Antarctic Massilia spp.: description of Massilia rubra sp. nov., Massilia aquatica sp. nov., Massilia mucilaginosa sp. nov., Massilia frigida sp. nov. isolated from streams, lakes and regoliths.</title>
        <authorList>
            <person name="Holochova P."/>
            <person name="Sedlacek I."/>
            <person name="Kralova S."/>
            <person name="Maslanova I."/>
            <person name="Busse H.-J."/>
            <person name="Stankova E."/>
            <person name="Vrbovska V."/>
            <person name="Kovarovic V."/>
            <person name="Bartak M."/>
            <person name="Svec P."/>
            <person name="Pantucek R."/>
        </authorList>
    </citation>
    <scope>NUCLEOTIDE SEQUENCE [LARGE SCALE GENOMIC DNA]</scope>
    <source>
        <strain evidence="1 2">CCM 8693</strain>
    </source>
</reference>
<keyword evidence="2" id="KW-1185">Reference proteome</keyword>
<accession>A0ABX0M333</accession>
<sequence length="165" mass="17632">MDAERVGRCVSGGRLILAFLWAMLALCLPAVAEERSPPDIVLFKARLASFHEGEEGSPKCAARFPAASGRIVFCSDTVSPMSVLEVLLGDLPAPPPTVTLTMSATPIRAIDVFIVANKLPDGRLDVFSWDRSACLDPAYARELGIAAGLAGIYAARQLTCRGWND</sequence>
<dbReference type="EMBL" id="VVIW01000006">
    <property type="protein sequence ID" value="NHZ41018.1"/>
    <property type="molecule type" value="Genomic_DNA"/>
</dbReference>